<feature type="transmembrane region" description="Helical" evidence="5">
    <location>
        <begin position="154"/>
        <end position="171"/>
    </location>
</feature>
<evidence type="ECO:0000256" key="3">
    <source>
        <dbReference type="ARBA" id="ARBA00022989"/>
    </source>
</evidence>
<dbReference type="Proteomes" id="UP000242175">
    <property type="component" value="Chromosome small"/>
</dbReference>
<name>A0A220VI70_9GAMM</name>
<feature type="transmembrane region" description="Helical" evidence="5">
    <location>
        <begin position="178"/>
        <end position="195"/>
    </location>
</feature>
<evidence type="ECO:0000259" key="6">
    <source>
        <dbReference type="PROSITE" id="PS50801"/>
    </source>
</evidence>
<dbReference type="KEGG" id="pmai:CF386_11055"/>
<dbReference type="Pfam" id="PF01740">
    <property type="entry name" value="STAS"/>
    <property type="match status" value="1"/>
</dbReference>
<dbReference type="AlphaFoldDB" id="A0A220VI70"/>
<dbReference type="EMBL" id="CP022356">
    <property type="protein sequence ID" value="ASK79882.1"/>
    <property type="molecule type" value="Genomic_DNA"/>
</dbReference>
<feature type="transmembrane region" description="Helical" evidence="5">
    <location>
        <begin position="113"/>
        <end position="134"/>
    </location>
</feature>
<proteinExistence type="predicted"/>
<evidence type="ECO:0000313" key="7">
    <source>
        <dbReference type="EMBL" id="ASK79882.1"/>
    </source>
</evidence>
<dbReference type="InterPro" id="IPR011547">
    <property type="entry name" value="SLC26A/SulP_dom"/>
</dbReference>
<gene>
    <name evidence="7" type="ORF">CF386_11055</name>
</gene>
<dbReference type="CDD" id="cd07042">
    <property type="entry name" value="STAS_SulP_like_sulfate_transporter"/>
    <property type="match status" value="1"/>
</dbReference>
<feature type="transmembrane region" description="Helical" evidence="5">
    <location>
        <begin position="311"/>
        <end position="328"/>
    </location>
</feature>
<evidence type="ECO:0000256" key="1">
    <source>
        <dbReference type="ARBA" id="ARBA00004141"/>
    </source>
</evidence>
<keyword evidence="3 5" id="KW-1133">Transmembrane helix</keyword>
<dbReference type="Gene3D" id="3.30.750.24">
    <property type="entry name" value="STAS domain"/>
    <property type="match status" value="1"/>
</dbReference>
<feature type="transmembrane region" description="Helical" evidence="5">
    <location>
        <begin position="367"/>
        <end position="395"/>
    </location>
</feature>
<feature type="transmembrane region" description="Helical" evidence="5">
    <location>
        <begin position="86"/>
        <end position="106"/>
    </location>
</feature>
<evidence type="ECO:0000256" key="4">
    <source>
        <dbReference type="ARBA" id="ARBA00023136"/>
    </source>
</evidence>
<dbReference type="InterPro" id="IPR036513">
    <property type="entry name" value="STAS_dom_sf"/>
</dbReference>
<sequence length="517" mass="56833">MSIFRNKAQLYVKEILAGFTIALGLIPEVIAFAVVAGVSPTLGLYGAVIMGISSAVFGGRPGLISGASGAVAVVIIDLVADHGVDYLFGALFLAGIFQILFGILKFGKFIRIVPYPVIFGFINGLIILIIFAQLDQFRTIDFNGNEGWLSSFEIIKIIFITIATLLIIKLFPYVTKAIPSALVAIILVTYCLYFFNIPTKDALDFAIHIEGNDNFIHQHFSTVYLPSLPLTWQTLEIIFPYALIIATVGLIESLVTLSILDELTQTRGKSNKECIAQGIGNMSCSVLGGMGGCAMIGQSIHNIKYGGRGRLSSLTAALALLIFTPLASNFIESIPVAALLAVVIILVINTIKWTISESIKKVSKGEVLILISVTILTLVYDVTIAVIYGIVLYALRFSWIQSKKIHATSQINRKRKEKVYFIYGPLFFGSTNNFLKIFKIKKDPKHIILDFKNSRILDQSGLDTISKLNNIYKENNKIVKLRHLSPECIKLLKQSNVACEINLIEDPSYKVASDLLD</sequence>
<reference evidence="7 8" key="1">
    <citation type="journal article" date="2016" name="Int. J. Syst. Evol. Microbiol.">
        <title>Paraphotobacterium marinum gen. nov., sp. nov., a member of the family Vibrionaceae, isolated from surface seawater.</title>
        <authorList>
            <person name="Huang Z."/>
            <person name="Dong C."/>
            <person name="Shao Z."/>
        </authorList>
    </citation>
    <scope>NUCLEOTIDE SEQUENCE [LARGE SCALE GENOMIC DNA]</scope>
    <source>
        <strain evidence="7 8">NSCS20N07D</strain>
    </source>
</reference>
<feature type="transmembrane region" description="Helical" evidence="5">
    <location>
        <begin position="42"/>
        <end position="58"/>
    </location>
</feature>
<organism evidence="7 8">
    <name type="scientific">Paraphotobacterium marinum</name>
    <dbReference type="NCBI Taxonomy" id="1755811"/>
    <lineage>
        <taxon>Bacteria</taxon>
        <taxon>Pseudomonadati</taxon>
        <taxon>Pseudomonadota</taxon>
        <taxon>Gammaproteobacteria</taxon>
        <taxon>Vibrionales</taxon>
        <taxon>Vibrionaceae</taxon>
        <taxon>Paraphotobacterium</taxon>
    </lineage>
</organism>
<dbReference type="SUPFAM" id="SSF52091">
    <property type="entry name" value="SpoIIaa-like"/>
    <property type="match status" value="1"/>
</dbReference>
<comment type="subcellular location">
    <subcellularLocation>
        <location evidence="1">Membrane</location>
        <topology evidence="1">Multi-pass membrane protein</topology>
    </subcellularLocation>
</comment>
<keyword evidence="4 5" id="KW-0472">Membrane</keyword>
<dbReference type="PANTHER" id="PTHR43310:SF1">
    <property type="entry name" value="SULFATE TRANSPORTER YBAR-RELATED"/>
    <property type="match status" value="1"/>
</dbReference>
<keyword evidence="8" id="KW-1185">Reference proteome</keyword>
<accession>A0A220VI70</accession>
<dbReference type="InterPro" id="IPR052706">
    <property type="entry name" value="Membrane-Transporter-like"/>
</dbReference>
<evidence type="ECO:0000256" key="2">
    <source>
        <dbReference type="ARBA" id="ARBA00022692"/>
    </source>
</evidence>
<evidence type="ECO:0000313" key="8">
    <source>
        <dbReference type="Proteomes" id="UP000242175"/>
    </source>
</evidence>
<feature type="transmembrane region" description="Helical" evidence="5">
    <location>
        <begin position="238"/>
        <end position="260"/>
    </location>
</feature>
<feature type="transmembrane region" description="Helical" evidence="5">
    <location>
        <begin position="15"/>
        <end position="36"/>
    </location>
</feature>
<feature type="domain" description="STAS" evidence="6">
    <location>
        <begin position="419"/>
        <end position="517"/>
    </location>
</feature>
<dbReference type="OrthoDB" id="9771198at2"/>
<keyword evidence="2 5" id="KW-0812">Transmembrane</keyword>
<dbReference type="GO" id="GO:0016020">
    <property type="term" value="C:membrane"/>
    <property type="evidence" value="ECO:0007669"/>
    <property type="project" value="UniProtKB-SubCell"/>
</dbReference>
<evidence type="ECO:0000256" key="5">
    <source>
        <dbReference type="SAM" id="Phobius"/>
    </source>
</evidence>
<dbReference type="PANTHER" id="PTHR43310">
    <property type="entry name" value="SULFATE TRANSPORTER YBAR-RELATED"/>
    <property type="match status" value="1"/>
</dbReference>
<dbReference type="Pfam" id="PF00916">
    <property type="entry name" value="Sulfate_transp"/>
    <property type="match status" value="1"/>
</dbReference>
<dbReference type="PROSITE" id="PS50801">
    <property type="entry name" value="STAS"/>
    <property type="match status" value="1"/>
</dbReference>
<protein>
    <submittedName>
        <fullName evidence="7">Sodium-independent anion transporter</fullName>
    </submittedName>
</protein>
<dbReference type="InterPro" id="IPR002645">
    <property type="entry name" value="STAS_dom"/>
</dbReference>